<gene>
    <name evidence="2" type="ORF">LSALG_LOCUS10310</name>
</gene>
<keyword evidence="3" id="KW-1185">Reference proteome</keyword>
<evidence type="ECO:0000256" key="1">
    <source>
        <dbReference type="SAM" id="MobiDB-lite"/>
    </source>
</evidence>
<feature type="compositionally biased region" description="Acidic residues" evidence="1">
    <location>
        <begin position="22"/>
        <end position="33"/>
    </location>
</feature>
<proteinExistence type="predicted"/>
<organism evidence="2 3">
    <name type="scientific">Lactuca saligna</name>
    <name type="common">Willowleaf lettuce</name>
    <dbReference type="NCBI Taxonomy" id="75948"/>
    <lineage>
        <taxon>Eukaryota</taxon>
        <taxon>Viridiplantae</taxon>
        <taxon>Streptophyta</taxon>
        <taxon>Embryophyta</taxon>
        <taxon>Tracheophyta</taxon>
        <taxon>Spermatophyta</taxon>
        <taxon>Magnoliopsida</taxon>
        <taxon>eudicotyledons</taxon>
        <taxon>Gunneridae</taxon>
        <taxon>Pentapetalae</taxon>
        <taxon>asterids</taxon>
        <taxon>campanulids</taxon>
        <taxon>Asterales</taxon>
        <taxon>Asteraceae</taxon>
        <taxon>Cichorioideae</taxon>
        <taxon>Cichorieae</taxon>
        <taxon>Lactucinae</taxon>
        <taxon>Lactuca</taxon>
    </lineage>
</organism>
<dbReference type="EMBL" id="OX465077">
    <property type="protein sequence ID" value="CAI9269965.1"/>
    <property type="molecule type" value="Genomic_DNA"/>
</dbReference>
<sequence>MESLSPHQSHMRRVSYSSLNKDEEEYEEEENEVDSFRDENIDSSSHESRALNETKKKRSNKANLVFEADECAGRIVWEDSQQFITKGGYVVRDHAKFDGTTWKNQSDVLKYDIITKCTI</sequence>
<dbReference type="Proteomes" id="UP001177003">
    <property type="component" value="Chromosome 1"/>
</dbReference>
<protein>
    <submittedName>
        <fullName evidence="2">Uncharacterized protein</fullName>
    </submittedName>
</protein>
<feature type="compositionally biased region" description="Basic and acidic residues" evidence="1">
    <location>
        <begin position="34"/>
        <end position="54"/>
    </location>
</feature>
<evidence type="ECO:0000313" key="3">
    <source>
        <dbReference type="Proteomes" id="UP001177003"/>
    </source>
</evidence>
<accession>A0AA35VP16</accession>
<feature type="region of interest" description="Disordered" evidence="1">
    <location>
        <begin position="1"/>
        <end position="58"/>
    </location>
</feature>
<name>A0AA35VP16_LACSI</name>
<dbReference type="AlphaFoldDB" id="A0AA35VP16"/>
<evidence type="ECO:0000313" key="2">
    <source>
        <dbReference type="EMBL" id="CAI9269965.1"/>
    </source>
</evidence>
<reference evidence="2" key="1">
    <citation type="submission" date="2023-04" db="EMBL/GenBank/DDBJ databases">
        <authorList>
            <person name="Vijverberg K."/>
            <person name="Xiong W."/>
            <person name="Schranz E."/>
        </authorList>
    </citation>
    <scope>NUCLEOTIDE SEQUENCE</scope>
</reference>